<accession>A0ABQ8SDB4</accession>
<gene>
    <name evidence="2" type="ORF">ANN_20673</name>
</gene>
<reference evidence="2 3" key="1">
    <citation type="journal article" date="2022" name="Allergy">
        <title>Genome assembly and annotation of Periplaneta americana reveal a comprehensive cockroach allergen profile.</title>
        <authorList>
            <person name="Wang L."/>
            <person name="Xiong Q."/>
            <person name="Saelim N."/>
            <person name="Wang L."/>
            <person name="Nong W."/>
            <person name="Wan A.T."/>
            <person name="Shi M."/>
            <person name="Liu X."/>
            <person name="Cao Q."/>
            <person name="Hui J.H.L."/>
            <person name="Sookrung N."/>
            <person name="Leung T.F."/>
            <person name="Tungtrongchitr A."/>
            <person name="Tsui S.K.W."/>
        </authorList>
    </citation>
    <scope>NUCLEOTIDE SEQUENCE [LARGE SCALE GENOMIC DNA]</scope>
    <source>
        <strain evidence="2">PWHHKU_190912</strain>
    </source>
</reference>
<dbReference type="Proteomes" id="UP001148838">
    <property type="component" value="Unassembled WGS sequence"/>
</dbReference>
<keyword evidence="3" id="KW-1185">Reference proteome</keyword>
<feature type="compositionally biased region" description="Basic residues" evidence="1">
    <location>
        <begin position="11"/>
        <end position="22"/>
    </location>
</feature>
<dbReference type="PANTHER" id="PTHR47326:SF1">
    <property type="entry name" value="HTH PSQ-TYPE DOMAIN-CONTAINING PROTEIN"/>
    <property type="match status" value="1"/>
</dbReference>
<comment type="caution">
    <text evidence="2">The sequence shown here is derived from an EMBL/GenBank/DDBJ whole genome shotgun (WGS) entry which is preliminary data.</text>
</comment>
<dbReference type="PANTHER" id="PTHR47326">
    <property type="entry name" value="TRANSPOSABLE ELEMENT TC3 TRANSPOSASE-LIKE PROTEIN"/>
    <property type="match status" value="1"/>
</dbReference>
<organism evidence="2 3">
    <name type="scientific">Periplaneta americana</name>
    <name type="common">American cockroach</name>
    <name type="synonym">Blatta americana</name>
    <dbReference type="NCBI Taxonomy" id="6978"/>
    <lineage>
        <taxon>Eukaryota</taxon>
        <taxon>Metazoa</taxon>
        <taxon>Ecdysozoa</taxon>
        <taxon>Arthropoda</taxon>
        <taxon>Hexapoda</taxon>
        <taxon>Insecta</taxon>
        <taxon>Pterygota</taxon>
        <taxon>Neoptera</taxon>
        <taxon>Polyneoptera</taxon>
        <taxon>Dictyoptera</taxon>
        <taxon>Blattodea</taxon>
        <taxon>Blattoidea</taxon>
        <taxon>Blattidae</taxon>
        <taxon>Blattinae</taxon>
        <taxon>Periplaneta</taxon>
    </lineage>
</organism>
<evidence type="ECO:0000313" key="2">
    <source>
        <dbReference type="EMBL" id="KAJ4432059.1"/>
    </source>
</evidence>
<dbReference type="EMBL" id="JAJSOF020000029">
    <property type="protein sequence ID" value="KAJ4432059.1"/>
    <property type="molecule type" value="Genomic_DNA"/>
</dbReference>
<name>A0ABQ8SDB4_PERAM</name>
<feature type="region of interest" description="Disordered" evidence="1">
    <location>
        <begin position="1"/>
        <end position="25"/>
    </location>
</feature>
<proteinExistence type="predicted"/>
<evidence type="ECO:0000313" key="3">
    <source>
        <dbReference type="Proteomes" id="UP001148838"/>
    </source>
</evidence>
<protein>
    <recommendedName>
        <fullName evidence="4">DUF4817 domain-containing protein</fullName>
    </recommendedName>
</protein>
<sequence length="266" mass="31458">MTPKLALKYQPKGRRNPGRPKKRWIEQYEVNVNSPKREVEEKFSKQPPRHKQIYQWHRKFVEDGCICKQKSTGRPRTSNENVEYIHTVYERSPKKSTTQASRELNIPQPTVWRVLKHHLHMKPYKLQLFHPDDHNNDTIPGRWIGRGGGEDHLHHRWPRRSPDLTPFHRRNFKIVNVIESEVETTINQFVAYSLALDESTDRNDKAHLAIFIRGVNEHFTVSECLLDVITKYKWRRSFPALKGTIEQKRLNFQWLVSIATDGDPTS</sequence>
<evidence type="ECO:0008006" key="4">
    <source>
        <dbReference type="Google" id="ProtNLM"/>
    </source>
</evidence>
<evidence type="ECO:0000256" key="1">
    <source>
        <dbReference type="SAM" id="MobiDB-lite"/>
    </source>
</evidence>